<protein>
    <submittedName>
        <fullName evidence="2">Uncharacterized protein</fullName>
    </submittedName>
</protein>
<accession>A0A0B7B8E1</accession>
<gene>
    <name evidence="2" type="primary">ORF165940</name>
</gene>
<reference evidence="2" key="1">
    <citation type="submission" date="2014-12" db="EMBL/GenBank/DDBJ databases">
        <title>Insight into the proteome of Arion vulgaris.</title>
        <authorList>
            <person name="Aradska J."/>
            <person name="Bulat T."/>
            <person name="Smidak R."/>
            <person name="Sarate P."/>
            <person name="Gangsoo J."/>
            <person name="Sialana F."/>
            <person name="Bilban M."/>
            <person name="Lubec G."/>
        </authorList>
    </citation>
    <scope>NUCLEOTIDE SEQUENCE</scope>
    <source>
        <tissue evidence="2">Skin</tissue>
    </source>
</reference>
<name>A0A0B7B8E1_9EUPU</name>
<dbReference type="AlphaFoldDB" id="A0A0B7B8E1"/>
<sequence length="67" mass="7442">GSAQNKLFDDDDGTMCSRSCLHITCSKHDDCFLQIFVRGLLSSLTLLSISSLILLIVHTQEGNMELR</sequence>
<proteinExistence type="predicted"/>
<evidence type="ECO:0000256" key="1">
    <source>
        <dbReference type="SAM" id="Phobius"/>
    </source>
</evidence>
<evidence type="ECO:0000313" key="2">
    <source>
        <dbReference type="EMBL" id="CEK88561.1"/>
    </source>
</evidence>
<keyword evidence="1" id="KW-0472">Membrane</keyword>
<keyword evidence="1" id="KW-0812">Transmembrane</keyword>
<feature type="transmembrane region" description="Helical" evidence="1">
    <location>
        <begin position="35"/>
        <end position="57"/>
    </location>
</feature>
<dbReference type="EMBL" id="HACG01041696">
    <property type="protein sequence ID" value="CEK88561.1"/>
    <property type="molecule type" value="Transcribed_RNA"/>
</dbReference>
<organism evidence="2">
    <name type="scientific">Arion vulgaris</name>
    <dbReference type="NCBI Taxonomy" id="1028688"/>
    <lineage>
        <taxon>Eukaryota</taxon>
        <taxon>Metazoa</taxon>
        <taxon>Spiralia</taxon>
        <taxon>Lophotrochozoa</taxon>
        <taxon>Mollusca</taxon>
        <taxon>Gastropoda</taxon>
        <taxon>Heterobranchia</taxon>
        <taxon>Euthyneura</taxon>
        <taxon>Panpulmonata</taxon>
        <taxon>Eupulmonata</taxon>
        <taxon>Stylommatophora</taxon>
        <taxon>Helicina</taxon>
        <taxon>Arionoidea</taxon>
        <taxon>Arionidae</taxon>
        <taxon>Arion</taxon>
    </lineage>
</organism>
<keyword evidence="1" id="KW-1133">Transmembrane helix</keyword>
<feature type="non-terminal residue" evidence="2">
    <location>
        <position position="1"/>
    </location>
</feature>